<reference evidence="2" key="1">
    <citation type="journal article" date="2018" name="Nat. Microbiol.">
        <title>Leveraging single-cell genomics to expand the fungal tree of life.</title>
        <authorList>
            <person name="Ahrendt S.R."/>
            <person name="Quandt C.A."/>
            <person name="Ciobanu D."/>
            <person name="Clum A."/>
            <person name="Salamov A."/>
            <person name="Andreopoulos B."/>
            <person name="Cheng J.F."/>
            <person name="Woyke T."/>
            <person name="Pelin A."/>
            <person name="Henrissat B."/>
            <person name="Reynolds N.K."/>
            <person name="Benny G.L."/>
            <person name="Smith M.E."/>
            <person name="James T.Y."/>
            <person name="Grigoriev I.V."/>
        </authorList>
    </citation>
    <scope>NUCLEOTIDE SEQUENCE [LARGE SCALE GENOMIC DNA]</scope>
</reference>
<gene>
    <name evidence="1" type="ORF">BDK51DRAFT_34248</name>
</gene>
<organism evidence="1 2">
    <name type="scientific">Blyttiomyces helicus</name>
    <dbReference type="NCBI Taxonomy" id="388810"/>
    <lineage>
        <taxon>Eukaryota</taxon>
        <taxon>Fungi</taxon>
        <taxon>Fungi incertae sedis</taxon>
        <taxon>Chytridiomycota</taxon>
        <taxon>Chytridiomycota incertae sedis</taxon>
        <taxon>Chytridiomycetes</taxon>
        <taxon>Chytridiomycetes incertae sedis</taxon>
        <taxon>Blyttiomyces</taxon>
    </lineage>
</organism>
<protein>
    <submittedName>
        <fullName evidence="1">Uncharacterized protein</fullName>
    </submittedName>
</protein>
<evidence type="ECO:0000313" key="2">
    <source>
        <dbReference type="Proteomes" id="UP000269721"/>
    </source>
</evidence>
<keyword evidence="2" id="KW-1185">Reference proteome</keyword>
<evidence type="ECO:0000313" key="1">
    <source>
        <dbReference type="EMBL" id="RKO83001.1"/>
    </source>
</evidence>
<dbReference type="Proteomes" id="UP000269721">
    <property type="component" value="Unassembled WGS sequence"/>
</dbReference>
<sequence length="248" mass="27798">MVMDDQPPPPTLPHTNKVIEASIVRAQTEQHMVDQLQKAQSAGNIYNRDIEPKHDTWNFCCFCAACSYRRAKSRRLPVHDMWSRAVTYPGEATYSDAESYADVENPYLSVVSPYGPEESRPGGYWEVQRPTPEYHAQSVHETIALNEKLNREAQAAVDKMEPKSIWNDGRRGGYSRGANGIAWNGIQTPSLPVVSALPTPNTGAFSSFKSALGIGKNSEKNAEFANLVRNDILREESGRWPDEQTRFI</sequence>
<proteinExistence type="predicted"/>
<dbReference type="EMBL" id="ML001796">
    <property type="protein sequence ID" value="RKO83001.1"/>
    <property type="molecule type" value="Genomic_DNA"/>
</dbReference>
<dbReference type="OrthoDB" id="5736815at2759"/>
<accession>A0A4P9VTX7</accession>
<name>A0A4P9VTX7_9FUNG</name>
<dbReference type="AlphaFoldDB" id="A0A4P9VTX7"/>
<feature type="non-terminal residue" evidence="1">
    <location>
        <position position="248"/>
    </location>
</feature>